<evidence type="ECO:0000256" key="1">
    <source>
        <dbReference type="SAM" id="MobiDB-lite"/>
    </source>
</evidence>
<name>S2JQW3_MUCC1</name>
<dbReference type="OMA" id="CHIENEN"/>
<feature type="compositionally biased region" description="Basic residues" evidence="1">
    <location>
        <begin position="1"/>
        <end position="15"/>
    </location>
</feature>
<dbReference type="OrthoDB" id="2255641at2759"/>
<gene>
    <name evidence="2" type="ORF">HMPREF1544_08261</name>
</gene>
<feature type="region of interest" description="Disordered" evidence="1">
    <location>
        <begin position="422"/>
        <end position="457"/>
    </location>
</feature>
<reference evidence="3" key="1">
    <citation type="submission" date="2013-05" db="EMBL/GenBank/DDBJ databases">
        <title>The Genome sequence of Mucor circinelloides f. circinelloides 1006PhL.</title>
        <authorList>
            <consortium name="The Broad Institute Genomics Platform"/>
            <person name="Cuomo C."/>
            <person name="Earl A."/>
            <person name="Findley K."/>
            <person name="Lee S.C."/>
            <person name="Walker B."/>
            <person name="Young S."/>
            <person name="Zeng Q."/>
            <person name="Gargeya S."/>
            <person name="Fitzgerald M."/>
            <person name="Haas B."/>
            <person name="Abouelleil A."/>
            <person name="Allen A.W."/>
            <person name="Alvarado L."/>
            <person name="Arachchi H.M."/>
            <person name="Berlin A.M."/>
            <person name="Chapman S.B."/>
            <person name="Gainer-Dewar J."/>
            <person name="Goldberg J."/>
            <person name="Griggs A."/>
            <person name="Gujja S."/>
            <person name="Hansen M."/>
            <person name="Howarth C."/>
            <person name="Imamovic A."/>
            <person name="Ireland A."/>
            <person name="Larimer J."/>
            <person name="McCowan C."/>
            <person name="Murphy C."/>
            <person name="Pearson M."/>
            <person name="Poon T.W."/>
            <person name="Priest M."/>
            <person name="Roberts A."/>
            <person name="Saif S."/>
            <person name="Shea T."/>
            <person name="Sisk P."/>
            <person name="Sykes S."/>
            <person name="Wortman J."/>
            <person name="Nusbaum C."/>
            <person name="Birren B."/>
        </authorList>
    </citation>
    <scope>NUCLEOTIDE SEQUENCE [LARGE SCALE GENOMIC DNA]</scope>
    <source>
        <strain evidence="3">1006PhL</strain>
    </source>
</reference>
<feature type="compositionally biased region" description="Low complexity" evidence="1">
    <location>
        <begin position="428"/>
        <end position="449"/>
    </location>
</feature>
<dbReference type="InParanoid" id="S2JQW3"/>
<accession>S2JQW3</accession>
<sequence>MKFFTKRLNKKKLTKSHTETKLVTPVAHQHDNNKPLPPSPSSTSLPPSALTANLATKDVETINNDSWLELNLPNDFSSSLDIPQLQPHQSKEVPSNKLEINTEKSLSPEAEKITEVSSFSYPNNFINTTTHNEVNKPESTETVVTALESSNILMPSVDVDKESQREKSSLQPVEKQGDTLLNDTSRDAIVLVDATLIPTADMQQIQLEEKDGSTMKEHNKDKEQAKGTAVGLDVLHLSAVRAATPTPTTTLASTSASGSVVLVELDTENTITAERGEDMEEIVEPNSCTLTEQEVQATESPVEKCHIENENLSDVLMAESPALTTSSPSMLIPLLPIEPSLQTASPESSPEDVQKESCKLATRKSAISLIPRKQQPVNLPDAIVKRDGRRASSSSFIPVLATRHQQQTSSICPTQSKEVLTTAPVTWSPSSSSERNSVSSDSASSCSSSQHQEKRMSLIAKPSATQPHLQSKIPKASFGVPLTVNTEISKSLTAQQHVSRLPTKRNSTLV</sequence>
<dbReference type="Proteomes" id="UP000014254">
    <property type="component" value="Unassembled WGS sequence"/>
</dbReference>
<proteinExistence type="predicted"/>
<feature type="region of interest" description="Disordered" evidence="1">
    <location>
        <begin position="1"/>
        <end position="49"/>
    </location>
</feature>
<protein>
    <submittedName>
        <fullName evidence="2">Uncharacterized protein</fullName>
    </submittedName>
</protein>
<evidence type="ECO:0000313" key="2">
    <source>
        <dbReference type="EMBL" id="EPB84983.1"/>
    </source>
</evidence>
<dbReference type="EMBL" id="KE124024">
    <property type="protein sequence ID" value="EPB84983.1"/>
    <property type="molecule type" value="Genomic_DNA"/>
</dbReference>
<feature type="region of interest" description="Disordered" evidence="1">
    <location>
        <begin position="156"/>
        <end position="177"/>
    </location>
</feature>
<evidence type="ECO:0000313" key="3">
    <source>
        <dbReference type="Proteomes" id="UP000014254"/>
    </source>
</evidence>
<organism evidence="2 3">
    <name type="scientific">Mucor circinelloides f. circinelloides (strain 1006PhL)</name>
    <name type="common">Mucormycosis agent</name>
    <name type="synonym">Calyptromyces circinelloides</name>
    <dbReference type="NCBI Taxonomy" id="1220926"/>
    <lineage>
        <taxon>Eukaryota</taxon>
        <taxon>Fungi</taxon>
        <taxon>Fungi incertae sedis</taxon>
        <taxon>Mucoromycota</taxon>
        <taxon>Mucoromycotina</taxon>
        <taxon>Mucoromycetes</taxon>
        <taxon>Mucorales</taxon>
        <taxon>Mucorineae</taxon>
        <taxon>Mucoraceae</taxon>
        <taxon>Mucor</taxon>
    </lineage>
</organism>
<dbReference type="AlphaFoldDB" id="S2JQW3"/>
<dbReference type="VEuPathDB" id="FungiDB:HMPREF1544_08261"/>
<keyword evidence="3" id="KW-1185">Reference proteome</keyword>
<feature type="compositionally biased region" description="Basic and acidic residues" evidence="1">
    <location>
        <begin position="158"/>
        <end position="168"/>
    </location>
</feature>